<dbReference type="SUPFAM" id="SSF55486">
    <property type="entry name" value="Metalloproteases ('zincins'), catalytic domain"/>
    <property type="match status" value="1"/>
</dbReference>
<dbReference type="GO" id="GO:0004222">
    <property type="term" value="F:metalloendopeptidase activity"/>
    <property type="evidence" value="ECO:0007669"/>
    <property type="project" value="InterPro"/>
</dbReference>
<feature type="binding site" evidence="2">
    <location>
        <position position="176"/>
    </location>
    <ligand>
        <name>Zn(2+)</name>
        <dbReference type="ChEBI" id="CHEBI:29105"/>
        <note>catalytic</note>
    </ligand>
</feature>
<dbReference type="Pfam" id="PF01421">
    <property type="entry name" value="Reprolysin"/>
    <property type="match status" value="1"/>
</dbReference>
<keyword evidence="1 5" id="KW-0482">Metalloprotease</keyword>
<evidence type="ECO:0000256" key="2">
    <source>
        <dbReference type="PROSITE-ProRule" id="PRU00276"/>
    </source>
</evidence>
<keyword evidence="2" id="KW-0479">Metal-binding</keyword>
<comment type="caution">
    <text evidence="2">Lacks conserved residue(s) required for the propagation of feature annotation.</text>
</comment>
<evidence type="ECO:0000259" key="4">
    <source>
        <dbReference type="PROSITE" id="PS50215"/>
    </source>
</evidence>
<keyword evidence="1 5" id="KW-0378">Hydrolase</keyword>
<feature type="binding site" evidence="2">
    <location>
        <position position="172"/>
    </location>
    <ligand>
        <name>Zn(2+)</name>
        <dbReference type="ChEBI" id="CHEBI:29105"/>
        <note>catalytic</note>
    </ligand>
</feature>
<feature type="domain" description="Peptidase M12B" evidence="4">
    <location>
        <begin position="37"/>
        <end position="227"/>
    </location>
</feature>
<feature type="chain" id="PRO_5012546665" evidence="3">
    <location>
        <begin position="24"/>
        <end position="239"/>
    </location>
</feature>
<dbReference type="AlphaFoldDB" id="A0A1Q3FM33"/>
<dbReference type="PROSITE" id="PS50215">
    <property type="entry name" value="ADAM_MEPRO"/>
    <property type="match status" value="1"/>
</dbReference>
<evidence type="ECO:0000256" key="3">
    <source>
        <dbReference type="SAM" id="SignalP"/>
    </source>
</evidence>
<organism evidence="5">
    <name type="scientific">Culex tarsalis</name>
    <name type="common">Encephalitis mosquito</name>
    <dbReference type="NCBI Taxonomy" id="7177"/>
    <lineage>
        <taxon>Eukaryota</taxon>
        <taxon>Metazoa</taxon>
        <taxon>Ecdysozoa</taxon>
        <taxon>Arthropoda</taxon>
        <taxon>Hexapoda</taxon>
        <taxon>Insecta</taxon>
        <taxon>Pterygota</taxon>
        <taxon>Neoptera</taxon>
        <taxon>Endopterygota</taxon>
        <taxon>Diptera</taxon>
        <taxon>Nematocera</taxon>
        <taxon>Culicoidea</taxon>
        <taxon>Culicidae</taxon>
        <taxon>Culicinae</taxon>
        <taxon>Culicini</taxon>
        <taxon>Culex</taxon>
        <taxon>Culex</taxon>
    </lineage>
</organism>
<dbReference type="InterPro" id="IPR024079">
    <property type="entry name" value="MetalloPept_cat_dom_sf"/>
</dbReference>
<dbReference type="PANTHER" id="PTHR11905:SF159">
    <property type="entry name" value="ADAM METALLOPROTEASE"/>
    <property type="match status" value="1"/>
</dbReference>
<keyword evidence="5" id="KW-0645">Protease</keyword>
<feature type="signal peptide" evidence="3">
    <location>
        <begin position="1"/>
        <end position="23"/>
    </location>
</feature>
<keyword evidence="3" id="KW-0732">Signal</keyword>
<feature type="binding site" evidence="2">
    <location>
        <position position="182"/>
    </location>
    <ligand>
        <name>Zn(2+)</name>
        <dbReference type="ChEBI" id="CHEBI:29105"/>
        <note>catalytic</note>
    </ligand>
</feature>
<keyword evidence="2" id="KW-0862">Zinc</keyword>
<proteinExistence type="predicted"/>
<dbReference type="GO" id="GO:0006509">
    <property type="term" value="P:membrane protein ectodomain proteolysis"/>
    <property type="evidence" value="ECO:0007669"/>
    <property type="project" value="TreeGrafter"/>
</dbReference>
<dbReference type="GO" id="GO:0046872">
    <property type="term" value="F:metal ion binding"/>
    <property type="evidence" value="ECO:0007669"/>
    <property type="project" value="UniProtKB-KW"/>
</dbReference>
<sequence length="239" mass="27176">MKTLNLVLLVLQMILSFTKLSEQSVKLIKTGSSNASHYIELGIIVDNALYQKLDQEDDQVKKYSLDLVNEVNTYLHPINVSVHLVDVIIWKNQDEFPIPYNTIATLPNFQNFVRTMNATKTQPDIVILLSGIRKLKTISVAYQGNICKQPPSAAIIQIKMAKSKQNVAAIVHEIGHILGATHDNECRCCVMSPSNKKWSDKEWSQESLQELVKKQEMGLWKCLENKPSKMYDEDEDKCD</sequence>
<accession>A0A1Q3FM33</accession>
<dbReference type="Gene3D" id="3.40.390.10">
    <property type="entry name" value="Collagenase (Catalytic Domain)"/>
    <property type="match status" value="1"/>
</dbReference>
<dbReference type="InterPro" id="IPR001590">
    <property type="entry name" value="Peptidase_M12B"/>
</dbReference>
<feature type="active site" evidence="2">
    <location>
        <position position="173"/>
    </location>
</feature>
<evidence type="ECO:0000256" key="1">
    <source>
        <dbReference type="ARBA" id="ARBA00023049"/>
    </source>
</evidence>
<name>A0A1Q3FM33_CULTA</name>
<reference evidence="5" key="1">
    <citation type="submission" date="2017-01" db="EMBL/GenBank/DDBJ databases">
        <title>A deep insight into the sialotranscriptome of adult male and female Cluex tarsalis mosquitoes.</title>
        <authorList>
            <person name="Ribeiro J.M."/>
            <person name="Moreira F."/>
            <person name="Bernard K.A."/>
            <person name="Calvo E."/>
        </authorList>
    </citation>
    <scope>NUCLEOTIDE SEQUENCE</scope>
    <source>
        <strain evidence="5">Kern County</strain>
        <tissue evidence="5">Salivary glands</tissue>
    </source>
</reference>
<evidence type="ECO:0000313" key="5">
    <source>
        <dbReference type="EMBL" id="JAV28546.1"/>
    </source>
</evidence>
<dbReference type="EMBL" id="GFDL01006499">
    <property type="protein sequence ID" value="JAV28546.1"/>
    <property type="molecule type" value="Transcribed_RNA"/>
</dbReference>
<protein>
    <submittedName>
        <fullName evidence="5">Putative zinc-dependent metalloprotease</fullName>
    </submittedName>
</protein>
<dbReference type="PANTHER" id="PTHR11905">
    <property type="entry name" value="ADAM A DISINTEGRIN AND METALLOPROTEASE DOMAIN"/>
    <property type="match status" value="1"/>
</dbReference>